<reference evidence="2" key="1">
    <citation type="submission" date="2020-12" db="EMBL/GenBank/DDBJ databases">
        <title>Genomic characterization of non-nitrogen-fixing Frankia strains.</title>
        <authorList>
            <person name="Carlos-Shanley C."/>
            <person name="Guerra T."/>
            <person name="Hahn D."/>
        </authorList>
    </citation>
    <scope>NUCLEOTIDE SEQUENCE</scope>
    <source>
        <strain evidence="2">CN6</strain>
    </source>
</reference>
<feature type="domain" description="Alpha/beta hydrolase" evidence="1">
    <location>
        <begin position="6"/>
        <end position="455"/>
    </location>
</feature>
<evidence type="ECO:0000313" key="3">
    <source>
        <dbReference type="Proteomes" id="UP000604475"/>
    </source>
</evidence>
<evidence type="ECO:0000313" key="2">
    <source>
        <dbReference type="EMBL" id="MBL7627851.1"/>
    </source>
</evidence>
<accession>A0A937RL02</accession>
<protein>
    <recommendedName>
        <fullName evidence="1">Alpha/beta hydrolase domain-containing protein</fullName>
    </recommendedName>
</protein>
<dbReference type="AlphaFoldDB" id="A0A937RL02"/>
<sequence length="468" mass="49455">MRGVTVTGPVTTGARPNAFAEPAFDLAEYGYLSQEFLFGGQATAYAPADGTELGTDGRWTLRPDRTEPFKTRLLVMRPSDPAKFSGTVWLSWVNVTAGFEIGDITRASLRDGDAIVYVSAQKIGLDGVPGAEGNGLRAWDPERYGTLTHPGDAFSFDIFTKAALLVGRDRGDLPVDPMSGLDVRRVFGTGASQSAIRLTAYLNGVQPLANALDGALPVASFGHAASFDTPTGQTENVDAVFGRPPVRIRDDLGIPVILVTTETEAESLYPARQPDSDTSRTWEIAGAAHAGAGAGSIGDVIATLTRDGLTLPTGASGSTSGAVGTPTQPNSVDWLPVMSAARQHLTAWSRDGAAPPKLPLITLKGDPPQIQRDQHGNALGGIRMPELEVPIATYSGSVEGADLRASLFGSMRPFPADQVHALYPSRQDYLTAYNNAVDRAVNAGYFLDRDAETIKATAATTADQLFPQ</sequence>
<dbReference type="InterPro" id="IPR045394">
    <property type="entry name" value="Abhydrolase_dom"/>
</dbReference>
<name>A0A937RL02_9ACTN</name>
<evidence type="ECO:0000259" key="1">
    <source>
        <dbReference type="Pfam" id="PF20091"/>
    </source>
</evidence>
<dbReference type="EMBL" id="JAEACQ010000164">
    <property type="protein sequence ID" value="MBL7627851.1"/>
    <property type="molecule type" value="Genomic_DNA"/>
</dbReference>
<proteinExistence type="predicted"/>
<keyword evidence="3" id="KW-1185">Reference proteome</keyword>
<dbReference type="Proteomes" id="UP000604475">
    <property type="component" value="Unassembled WGS sequence"/>
</dbReference>
<dbReference type="Pfam" id="PF20091">
    <property type="entry name" value="Abhydrolase_10"/>
    <property type="match status" value="1"/>
</dbReference>
<gene>
    <name evidence="2" type="ORF">I7412_11840</name>
</gene>
<comment type="caution">
    <text evidence="2">The sequence shown here is derived from an EMBL/GenBank/DDBJ whole genome shotgun (WGS) entry which is preliminary data.</text>
</comment>
<organism evidence="2 3">
    <name type="scientific">Frankia nepalensis</name>
    <dbReference type="NCBI Taxonomy" id="1836974"/>
    <lineage>
        <taxon>Bacteria</taxon>
        <taxon>Bacillati</taxon>
        <taxon>Actinomycetota</taxon>
        <taxon>Actinomycetes</taxon>
        <taxon>Frankiales</taxon>
        <taxon>Frankiaceae</taxon>
        <taxon>Frankia</taxon>
    </lineage>
</organism>